<organism evidence="1">
    <name type="scientific">Solanum chacoense</name>
    <name type="common">Chaco potato</name>
    <dbReference type="NCBI Taxonomy" id="4108"/>
    <lineage>
        <taxon>Eukaryota</taxon>
        <taxon>Viridiplantae</taxon>
        <taxon>Streptophyta</taxon>
        <taxon>Embryophyta</taxon>
        <taxon>Tracheophyta</taxon>
        <taxon>Spermatophyta</taxon>
        <taxon>Magnoliopsida</taxon>
        <taxon>eudicotyledons</taxon>
        <taxon>Gunneridae</taxon>
        <taxon>Pentapetalae</taxon>
        <taxon>asterids</taxon>
        <taxon>lamiids</taxon>
        <taxon>Solanales</taxon>
        <taxon>Solanaceae</taxon>
        <taxon>Solanoideae</taxon>
        <taxon>Solaneae</taxon>
        <taxon>Solanum</taxon>
    </lineage>
</organism>
<accession>A0A0V0GM16</accession>
<proteinExistence type="predicted"/>
<feature type="non-terminal residue" evidence="1">
    <location>
        <position position="71"/>
    </location>
</feature>
<dbReference type="AlphaFoldDB" id="A0A0V0GM16"/>
<evidence type="ECO:0000313" key="1">
    <source>
        <dbReference type="EMBL" id="JAP09032.1"/>
    </source>
</evidence>
<dbReference type="EMBL" id="GEDG01035803">
    <property type="protein sequence ID" value="JAP09032.1"/>
    <property type="molecule type" value="Transcribed_RNA"/>
</dbReference>
<reference evidence="1" key="1">
    <citation type="submission" date="2015-12" db="EMBL/GenBank/DDBJ databases">
        <title>Gene expression during late stages of embryo sac development: a critical building block for successful pollen-pistil interactions.</title>
        <authorList>
            <person name="Liu Y."/>
            <person name="Joly V."/>
            <person name="Sabar M."/>
            <person name="Matton D.P."/>
        </authorList>
    </citation>
    <scope>NUCLEOTIDE SEQUENCE</scope>
</reference>
<protein>
    <submittedName>
        <fullName evidence="1">Putative ovule protein</fullName>
    </submittedName>
</protein>
<name>A0A0V0GM16_SOLCH</name>
<sequence length="71" mass="7922">MGWEDPFLFGLSLTPFAARQSLTGLSIAVSACVYVKYCLVPTRHIPSFLALFVENSICFQIFDAINCCRTK</sequence>